<dbReference type="OrthoDB" id="201619at2157"/>
<organism evidence="2 3">
    <name type="scientific">Natronolimnobius baerhuensis</name>
    <dbReference type="NCBI Taxonomy" id="253108"/>
    <lineage>
        <taxon>Archaea</taxon>
        <taxon>Methanobacteriati</taxon>
        <taxon>Methanobacteriota</taxon>
        <taxon>Stenosarchaea group</taxon>
        <taxon>Halobacteria</taxon>
        <taxon>Halobacteriales</taxon>
        <taxon>Natrialbaceae</taxon>
        <taxon>Natronolimnobius</taxon>
    </lineage>
</organism>
<keyword evidence="3" id="KW-1185">Reference proteome</keyword>
<reference evidence="2 3" key="1">
    <citation type="submission" date="2017-02" db="EMBL/GenBank/DDBJ databases">
        <title>Natronthermophilus aegyptiacus gen. nov.,sp. nov., an aerobic, extremely halophilic alkalithermophilic archaeon isolated from the athalassohaline Wadi An Natrun, Egypt.</title>
        <authorList>
            <person name="Zhao B."/>
        </authorList>
    </citation>
    <scope>NUCLEOTIDE SEQUENCE [LARGE SCALE GENOMIC DNA]</scope>
    <source>
        <strain evidence="2 3">CGMCC 1.3597</strain>
    </source>
</reference>
<dbReference type="AlphaFoldDB" id="A0A202E8X5"/>
<name>A0A202E8X5_9EURY</name>
<comment type="caution">
    <text evidence="2">The sequence shown here is derived from an EMBL/GenBank/DDBJ whole genome shotgun (WGS) entry which is preliminary data.</text>
</comment>
<proteinExistence type="predicted"/>
<gene>
    <name evidence="2" type="ORF">B2G88_10085</name>
</gene>
<evidence type="ECO:0000259" key="1">
    <source>
        <dbReference type="Pfam" id="PF26227"/>
    </source>
</evidence>
<protein>
    <recommendedName>
        <fullName evidence="1">DUF8053 domain-containing protein</fullName>
    </recommendedName>
</protein>
<dbReference type="Pfam" id="PF26227">
    <property type="entry name" value="DUF8053"/>
    <property type="match status" value="1"/>
</dbReference>
<feature type="domain" description="DUF8053" evidence="1">
    <location>
        <begin position="3"/>
        <end position="57"/>
    </location>
</feature>
<dbReference type="RefSeq" id="WP_054863960.1">
    <property type="nucleotide sequence ID" value="NZ_MWPH01000002.1"/>
</dbReference>
<evidence type="ECO:0000313" key="2">
    <source>
        <dbReference type="EMBL" id="OVE84723.1"/>
    </source>
</evidence>
<evidence type="ECO:0000313" key="3">
    <source>
        <dbReference type="Proteomes" id="UP000196084"/>
    </source>
</evidence>
<sequence>MAIRKLQHVGGGSTGVTLPKDDLQLEELLDDDGTLEGEHHAHVKYEGDGTWTLKLLDMWRRAKSPARRWSVPWSDSE</sequence>
<accession>A0A202E8X5</accession>
<dbReference type="Proteomes" id="UP000196084">
    <property type="component" value="Unassembled WGS sequence"/>
</dbReference>
<dbReference type="InterPro" id="IPR058366">
    <property type="entry name" value="DUF8053"/>
</dbReference>
<dbReference type="EMBL" id="MWPH01000002">
    <property type="protein sequence ID" value="OVE84723.1"/>
    <property type="molecule type" value="Genomic_DNA"/>
</dbReference>